<keyword evidence="7" id="KW-1185">Reference proteome</keyword>
<evidence type="ECO:0000256" key="3">
    <source>
        <dbReference type="SAM" id="MobiDB-lite"/>
    </source>
</evidence>
<dbReference type="PANTHER" id="PTHR21666">
    <property type="entry name" value="PEPTIDASE-RELATED"/>
    <property type="match status" value="1"/>
</dbReference>
<dbReference type="GO" id="GO:0004222">
    <property type="term" value="F:metalloendopeptidase activity"/>
    <property type="evidence" value="ECO:0007669"/>
    <property type="project" value="TreeGrafter"/>
</dbReference>
<evidence type="ECO:0000259" key="5">
    <source>
        <dbReference type="Pfam" id="PF01551"/>
    </source>
</evidence>
<keyword evidence="1 4" id="KW-0732">Signal</keyword>
<gene>
    <name evidence="6" type="ORF">GRI65_08105</name>
</gene>
<dbReference type="Proteomes" id="UP000431922">
    <property type="component" value="Unassembled WGS sequence"/>
</dbReference>
<name>A0A845B2K4_9SPHN</name>
<feature type="compositionally biased region" description="Polar residues" evidence="3">
    <location>
        <begin position="276"/>
        <end position="294"/>
    </location>
</feature>
<dbReference type="InterPro" id="IPR050570">
    <property type="entry name" value="Cell_wall_metabolism_enzyme"/>
</dbReference>
<feature type="domain" description="M23ase beta-sheet core" evidence="5">
    <location>
        <begin position="320"/>
        <end position="409"/>
    </location>
</feature>
<accession>A0A845B2K4</accession>
<sequence>MSRTRSPALRPLVAAAALIAGAIALSTGLAGQAQRSAAFASAAETRSALQRALTEAAEAEARGKRLEGEARNVTEQAEKTAREAAALAARIQQAEAGIAVADARIALIAGQQARLARRLAERREPLVRLTAALQKLARRPVALSALRPGSLRETVYLRAMLEATIPQVQNRTADLRAEIERGRKLEAASRQAAAGLRASEAELAQRRTNLAALETRQRLASQSARGNANREIERALALAEEARDLDALVGRLDAEGVLRQELAALPGPVMRPGNPQEAQVSTAGRPPSTASTGRPSRYQLPVIGQTVAGFGARSDAGVSSSGISLSPRAGAQVVAPAGGRVVFAGPYRGYDRIVIIEHGGGWTSLVTGLARTDAQVGDVMVGGGPLGVAGGTRPVISLELRRQGTPVNPLEYLR</sequence>
<dbReference type="EMBL" id="WTYL01000002">
    <property type="protein sequence ID" value="MXP44416.1"/>
    <property type="molecule type" value="Genomic_DNA"/>
</dbReference>
<dbReference type="Gene3D" id="2.70.70.10">
    <property type="entry name" value="Glucose Permease (Domain IIA)"/>
    <property type="match status" value="1"/>
</dbReference>
<feature type="region of interest" description="Disordered" evidence="3">
    <location>
        <begin position="266"/>
        <end position="296"/>
    </location>
</feature>
<feature type="coiled-coil region" evidence="2">
    <location>
        <begin position="196"/>
        <end position="245"/>
    </location>
</feature>
<dbReference type="CDD" id="cd12797">
    <property type="entry name" value="M23_peptidase"/>
    <property type="match status" value="1"/>
</dbReference>
<feature type="signal peptide" evidence="4">
    <location>
        <begin position="1"/>
        <end position="26"/>
    </location>
</feature>
<evidence type="ECO:0000313" key="6">
    <source>
        <dbReference type="EMBL" id="MXP44416.1"/>
    </source>
</evidence>
<protein>
    <submittedName>
        <fullName evidence="6">Peptidoglycan DD-metalloendopeptidase family protein</fullName>
    </submittedName>
</protein>
<keyword evidence="2" id="KW-0175">Coiled coil</keyword>
<comment type="caution">
    <text evidence="6">The sequence shown here is derived from an EMBL/GenBank/DDBJ whole genome shotgun (WGS) entry which is preliminary data.</text>
</comment>
<organism evidence="6 7">
    <name type="scientific">Allopontixanthobacter sediminis</name>
    <dbReference type="NCBI Taxonomy" id="1689985"/>
    <lineage>
        <taxon>Bacteria</taxon>
        <taxon>Pseudomonadati</taxon>
        <taxon>Pseudomonadota</taxon>
        <taxon>Alphaproteobacteria</taxon>
        <taxon>Sphingomonadales</taxon>
        <taxon>Erythrobacteraceae</taxon>
        <taxon>Allopontixanthobacter</taxon>
    </lineage>
</organism>
<dbReference type="AlphaFoldDB" id="A0A845B2K4"/>
<evidence type="ECO:0000313" key="7">
    <source>
        <dbReference type="Proteomes" id="UP000431922"/>
    </source>
</evidence>
<dbReference type="Pfam" id="PF01551">
    <property type="entry name" value="Peptidase_M23"/>
    <property type="match status" value="1"/>
</dbReference>
<dbReference type="SUPFAM" id="SSF51261">
    <property type="entry name" value="Duplicated hybrid motif"/>
    <property type="match status" value="1"/>
</dbReference>
<dbReference type="InterPro" id="IPR011055">
    <property type="entry name" value="Dup_hybrid_motif"/>
</dbReference>
<dbReference type="OrthoDB" id="9809144at2"/>
<proteinExistence type="predicted"/>
<reference evidence="6 7" key="1">
    <citation type="submission" date="2019-12" db="EMBL/GenBank/DDBJ databases">
        <title>Genomic-based taxomic classification of the family Erythrobacteraceae.</title>
        <authorList>
            <person name="Xu L."/>
        </authorList>
    </citation>
    <scope>NUCLEOTIDE SEQUENCE [LARGE SCALE GENOMIC DNA]</scope>
    <source>
        <strain evidence="6 7">KCTC 42453</strain>
    </source>
</reference>
<feature type="chain" id="PRO_5032991897" evidence="4">
    <location>
        <begin position="27"/>
        <end position="414"/>
    </location>
</feature>
<dbReference type="PANTHER" id="PTHR21666:SF289">
    <property type="entry name" value="L-ALA--D-GLU ENDOPEPTIDASE"/>
    <property type="match status" value="1"/>
</dbReference>
<evidence type="ECO:0000256" key="2">
    <source>
        <dbReference type="SAM" id="Coils"/>
    </source>
</evidence>
<evidence type="ECO:0000256" key="1">
    <source>
        <dbReference type="ARBA" id="ARBA00022729"/>
    </source>
</evidence>
<dbReference type="InterPro" id="IPR016047">
    <property type="entry name" value="M23ase_b-sheet_dom"/>
</dbReference>
<evidence type="ECO:0000256" key="4">
    <source>
        <dbReference type="SAM" id="SignalP"/>
    </source>
</evidence>
<feature type="coiled-coil region" evidence="2">
    <location>
        <begin position="42"/>
        <end position="97"/>
    </location>
</feature>